<reference evidence="1 2" key="1">
    <citation type="journal article" date="2014" name="Genome Announc.">
        <title>Draft Genome Sequences of Three Strains of Bacteroides pyogenes Isolated from a Cat and Swine.</title>
        <authorList>
            <person name="Sakamoto M."/>
            <person name="Oshima K."/>
            <person name="Suda W."/>
            <person name="Kitamura K."/>
            <person name="Iida T."/>
            <person name="Hattori M."/>
            <person name="Ohkuma M."/>
        </authorList>
    </citation>
    <scope>NUCLEOTIDE SEQUENCE [LARGE SCALE GENOMIC DNA]</scope>
    <source>
        <strain evidence="1 2">JCM 6292</strain>
    </source>
</reference>
<proteinExistence type="predicted"/>
<evidence type="ECO:0008006" key="3">
    <source>
        <dbReference type="Google" id="ProtNLM"/>
    </source>
</evidence>
<protein>
    <recommendedName>
        <fullName evidence="3">Peptidase S24/S26A/S26B/S26C domain-containing protein</fullName>
    </recommendedName>
</protein>
<name>W4P702_9BACE</name>
<sequence length="271" mass="31452">MTKKKDEKTPIKVAFQYLKSKGLVHTQQDVADKMSVSKENLSRALNRKDGYHTKSFLSRFNATFGGIFDEEWLWSGIGKMLIEGNASLETNASPILEAEEREYYTENKNGDVFYDLGDGRFLMKAPLVPYEAYGQFANEEITLQSERDEWSSEIFEVDEVVQGNFLAFKLRGDSMDDGTRDSFEEGEVVLARELDKSHWKDGLKYKKHPYWVVVFDSSVLIKQVVNQDLKRGMVTFHSISDSPEYRDFELNLDEIRKLYYVVQKKPKTVRF</sequence>
<accession>W4P702</accession>
<dbReference type="AlphaFoldDB" id="W4P702"/>
<evidence type="ECO:0000313" key="2">
    <source>
        <dbReference type="Proteomes" id="UP000018861"/>
    </source>
</evidence>
<evidence type="ECO:0000313" key="1">
    <source>
        <dbReference type="EMBL" id="GAE14914.1"/>
    </source>
</evidence>
<organism evidence="1 2">
    <name type="scientific">Bacteroides pyogenes JCM 6292</name>
    <dbReference type="NCBI Taxonomy" id="1235809"/>
    <lineage>
        <taxon>Bacteria</taxon>
        <taxon>Pseudomonadati</taxon>
        <taxon>Bacteroidota</taxon>
        <taxon>Bacteroidia</taxon>
        <taxon>Bacteroidales</taxon>
        <taxon>Bacteroidaceae</taxon>
        <taxon>Bacteroides</taxon>
    </lineage>
</organism>
<dbReference type="EMBL" id="BAIQ01000009">
    <property type="protein sequence ID" value="GAE14914.1"/>
    <property type="molecule type" value="Genomic_DNA"/>
</dbReference>
<gene>
    <name evidence="1" type="ORF">JCM6292_1113</name>
</gene>
<dbReference type="Gene3D" id="2.10.109.10">
    <property type="entry name" value="Umud Fragment, subunit A"/>
    <property type="match status" value="1"/>
</dbReference>
<dbReference type="Proteomes" id="UP000018861">
    <property type="component" value="Unassembled WGS sequence"/>
</dbReference>
<comment type="caution">
    <text evidence="1">The sequence shown here is derived from an EMBL/GenBank/DDBJ whole genome shotgun (WGS) entry which is preliminary data.</text>
</comment>